<evidence type="ECO:0000313" key="1">
    <source>
        <dbReference type="EMBL" id="OIJ28032.1"/>
    </source>
</evidence>
<dbReference type="EMBL" id="JZDQ02000005">
    <property type="protein sequence ID" value="OIJ28032.1"/>
    <property type="molecule type" value="Genomic_DNA"/>
</dbReference>
<reference evidence="1" key="1">
    <citation type="submission" date="2016-10" db="EMBL/GenBank/DDBJ databases">
        <title>Draft Genome Sequence of Nocardioides luteus Strain BAFB, an Alkane-Degrading Bacterium Isolated from JP-7 Polluted Soil.</title>
        <authorList>
            <person name="Brown L."/>
            <person name="Ruiz O.N."/>
            <person name="Gunasekera T."/>
        </authorList>
    </citation>
    <scope>NUCLEOTIDE SEQUENCE [LARGE SCALE GENOMIC DNA]</scope>
    <source>
        <strain evidence="1">BAFB</strain>
    </source>
</reference>
<protein>
    <submittedName>
        <fullName evidence="1">Uncharacterized protein</fullName>
    </submittedName>
</protein>
<comment type="caution">
    <text evidence="1">The sequence shown here is derived from an EMBL/GenBank/DDBJ whole genome shotgun (WGS) entry which is preliminary data.</text>
</comment>
<sequence length="106" mass="12365">MSTTTDRQTATPEGRDPRHIFLDAQEVMRRYGWGKTRGYQNLKDRTLVPEPVLIHPNRWRLDQLLAWEERRMAAAEAALEAHPKDDFTADDIAALLPRSKRRRRSA</sequence>
<dbReference type="AlphaFoldDB" id="A0A1J4NBM0"/>
<dbReference type="Proteomes" id="UP000033772">
    <property type="component" value="Unassembled WGS sequence"/>
</dbReference>
<accession>A0A1J4NBM0</accession>
<dbReference type="RefSeq" id="WP_045546855.1">
    <property type="nucleotide sequence ID" value="NZ_JZDQ02000005.1"/>
</dbReference>
<name>A0A1J4NBM0_9ACTN</name>
<dbReference type="STRING" id="1844.UG56_004855"/>
<organism evidence="1 2">
    <name type="scientific">Nocardioides luteus</name>
    <dbReference type="NCBI Taxonomy" id="1844"/>
    <lineage>
        <taxon>Bacteria</taxon>
        <taxon>Bacillati</taxon>
        <taxon>Actinomycetota</taxon>
        <taxon>Actinomycetes</taxon>
        <taxon>Propionibacteriales</taxon>
        <taxon>Nocardioidaceae</taxon>
        <taxon>Nocardioides</taxon>
    </lineage>
</organism>
<proteinExistence type="predicted"/>
<evidence type="ECO:0000313" key="2">
    <source>
        <dbReference type="Proteomes" id="UP000033772"/>
    </source>
</evidence>
<keyword evidence="2" id="KW-1185">Reference proteome</keyword>
<gene>
    <name evidence="1" type="ORF">UG56_004855</name>
</gene>
<dbReference type="OrthoDB" id="3786679at2"/>